<reference evidence="5" key="1">
    <citation type="submission" date="2021-10" db="EMBL/GenBank/DDBJ databases">
        <title>Tropical sea cucumber genome reveals ecological adaptation and Cuvierian tubules defense mechanism.</title>
        <authorList>
            <person name="Chen T."/>
        </authorList>
    </citation>
    <scope>NUCLEOTIDE SEQUENCE</scope>
    <source>
        <strain evidence="5">Nanhai2018</strain>
        <tissue evidence="5">Muscle</tissue>
    </source>
</reference>
<feature type="domain" description="GFO/IDH/MocA-like oxidoreductase" evidence="4">
    <location>
        <begin position="183"/>
        <end position="313"/>
    </location>
</feature>
<keyword evidence="6" id="KW-1185">Reference proteome</keyword>
<dbReference type="EMBL" id="JAIZAY010000005">
    <property type="protein sequence ID" value="KAJ8041049.1"/>
    <property type="molecule type" value="Genomic_DNA"/>
</dbReference>
<dbReference type="AlphaFoldDB" id="A0A9Q1CAE3"/>
<evidence type="ECO:0000313" key="5">
    <source>
        <dbReference type="EMBL" id="KAJ8041049.1"/>
    </source>
</evidence>
<evidence type="ECO:0000256" key="1">
    <source>
        <dbReference type="ARBA" id="ARBA00010928"/>
    </source>
</evidence>
<comment type="caution">
    <text evidence="5">The sequence shown here is derived from an EMBL/GenBank/DDBJ whole genome shotgun (WGS) entry which is preliminary data.</text>
</comment>
<dbReference type="InterPro" id="IPR055170">
    <property type="entry name" value="GFO_IDH_MocA-like_dom"/>
</dbReference>
<evidence type="ECO:0000256" key="2">
    <source>
        <dbReference type="ARBA" id="ARBA00023002"/>
    </source>
</evidence>
<accession>A0A9Q1CAE3</accession>
<evidence type="ECO:0000313" key="6">
    <source>
        <dbReference type="Proteomes" id="UP001152320"/>
    </source>
</evidence>
<gene>
    <name evidence="5" type="ORF">HOLleu_11742</name>
</gene>
<dbReference type="InterPro" id="IPR036291">
    <property type="entry name" value="NAD(P)-bd_dom_sf"/>
</dbReference>
<dbReference type="PANTHER" id="PTHR43818">
    <property type="entry name" value="BCDNA.GH03377"/>
    <property type="match status" value="1"/>
</dbReference>
<keyword evidence="2" id="KW-0560">Oxidoreductase</keyword>
<dbReference type="GO" id="GO:0000166">
    <property type="term" value="F:nucleotide binding"/>
    <property type="evidence" value="ECO:0007669"/>
    <property type="project" value="InterPro"/>
</dbReference>
<name>A0A9Q1CAE3_HOLLE</name>
<evidence type="ECO:0000259" key="3">
    <source>
        <dbReference type="Pfam" id="PF01408"/>
    </source>
</evidence>
<protein>
    <submittedName>
        <fullName evidence="5">Glucose-fructose oxidoreductase domain-containing protein 1</fullName>
    </submittedName>
</protein>
<dbReference type="OrthoDB" id="446809at2759"/>
<comment type="similarity">
    <text evidence="1">Belongs to the Gfo/Idh/MocA family.</text>
</comment>
<feature type="domain" description="Gfo/Idh/MocA-like oxidoreductase N-terminal" evidence="3">
    <location>
        <begin position="58"/>
        <end position="171"/>
    </location>
</feature>
<dbReference type="PANTHER" id="PTHR43818:SF11">
    <property type="entry name" value="BCDNA.GH03377"/>
    <property type="match status" value="1"/>
</dbReference>
<dbReference type="InterPro" id="IPR000683">
    <property type="entry name" value="Gfo/Idh/MocA-like_OxRdtase_N"/>
</dbReference>
<proteinExistence type="inferred from homology"/>
<dbReference type="Pfam" id="PF01408">
    <property type="entry name" value="GFO_IDH_MocA"/>
    <property type="match status" value="1"/>
</dbReference>
<dbReference type="Gene3D" id="3.30.360.10">
    <property type="entry name" value="Dihydrodipicolinate Reductase, domain 2"/>
    <property type="match status" value="1"/>
</dbReference>
<sequence length="431" mass="47788">MIKINHKYMLSYDVTGLTLAKESVGLHTALPTVVLSTDHVGRFRAKIQTGAGIMLEGVGVVGTGPLTNLLLSTLHSVGIKVVAIWGPTEEQAREAARHFRIPFHTDKIEEVLLHQEVDLVWVTCPPHLHSQVASGALGIGKHVLCERPPGLKKEDAIKMVTAAQYYPALMSVMTLGLRFLPSYLRTKKMIQDGEIGNVFLCDIKMSCGSLLGDKYNWSCDENMGGGVLNTIGPHIIDIITFLTGQKIIKVRGMLKTFVKQTDCISGIRHITSDDFCTFQAEMSRGATATVTLNTHVPGQFKQEVLIIGSDGRLLIKDADLHGQTSSLPREQLILADIQHIPEKQKYSLQPIPELPVLYHKGLLKLIDVLKESFERKKERLNWDPEPITFAATFEDALYIQTVVDAIRCSNQSGQWANVELLKENADDFSLF</sequence>
<evidence type="ECO:0000259" key="4">
    <source>
        <dbReference type="Pfam" id="PF22725"/>
    </source>
</evidence>
<dbReference type="Gene3D" id="3.40.50.720">
    <property type="entry name" value="NAD(P)-binding Rossmann-like Domain"/>
    <property type="match status" value="1"/>
</dbReference>
<dbReference type="SUPFAM" id="SSF55347">
    <property type="entry name" value="Glyceraldehyde-3-phosphate dehydrogenase-like, C-terminal domain"/>
    <property type="match status" value="1"/>
</dbReference>
<dbReference type="InterPro" id="IPR050463">
    <property type="entry name" value="Gfo/Idh/MocA_oxidrdct_glycsds"/>
</dbReference>
<dbReference type="SUPFAM" id="SSF51735">
    <property type="entry name" value="NAD(P)-binding Rossmann-fold domains"/>
    <property type="match status" value="1"/>
</dbReference>
<dbReference type="Pfam" id="PF22725">
    <property type="entry name" value="GFO_IDH_MocA_C3"/>
    <property type="match status" value="1"/>
</dbReference>
<dbReference type="Proteomes" id="UP001152320">
    <property type="component" value="Chromosome 5"/>
</dbReference>
<organism evidence="5 6">
    <name type="scientific">Holothuria leucospilota</name>
    <name type="common">Black long sea cucumber</name>
    <name type="synonym">Mertensiothuria leucospilota</name>
    <dbReference type="NCBI Taxonomy" id="206669"/>
    <lineage>
        <taxon>Eukaryota</taxon>
        <taxon>Metazoa</taxon>
        <taxon>Echinodermata</taxon>
        <taxon>Eleutherozoa</taxon>
        <taxon>Echinozoa</taxon>
        <taxon>Holothuroidea</taxon>
        <taxon>Aspidochirotacea</taxon>
        <taxon>Aspidochirotida</taxon>
        <taxon>Holothuriidae</taxon>
        <taxon>Holothuria</taxon>
    </lineage>
</organism>
<dbReference type="GO" id="GO:0016491">
    <property type="term" value="F:oxidoreductase activity"/>
    <property type="evidence" value="ECO:0007669"/>
    <property type="project" value="UniProtKB-KW"/>
</dbReference>